<proteinExistence type="inferred from homology"/>
<evidence type="ECO:0000256" key="2">
    <source>
        <dbReference type="ARBA" id="ARBA00006824"/>
    </source>
</evidence>
<feature type="transmembrane region" description="Helical" evidence="6">
    <location>
        <begin position="111"/>
        <end position="128"/>
    </location>
</feature>
<dbReference type="Proteomes" id="UP001152759">
    <property type="component" value="Chromosome 1"/>
</dbReference>
<evidence type="ECO:0000313" key="7">
    <source>
        <dbReference type="EMBL" id="CAH0754346.1"/>
    </source>
</evidence>
<reference evidence="7" key="1">
    <citation type="submission" date="2021-12" db="EMBL/GenBank/DDBJ databases">
        <authorList>
            <person name="King R."/>
        </authorList>
    </citation>
    <scope>NUCLEOTIDE SEQUENCE</scope>
</reference>
<evidence type="ECO:0000256" key="6">
    <source>
        <dbReference type="RuleBase" id="RU363053"/>
    </source>
</evidence>
<evidence type="ECO:0000256" key="1">
    <source>
        <dbReference type="ARBA" id="ARBA00004141"/>
    </source>
</evidence>
<comment type="subcellular location">
    <subcellularLocation>
        <location evidence="1">Membrane</location>
        <topology evidence="1">Multi-pass membrane protein</topology>
    </subcellularLocation>
</comment>
<organism evidence="7 8">
    <name type="scientific">Bemisia tabaci</name>
    <name type="common">Sweetpotato whitefly</name>
    <name type="synonym">Aleurodes tabaci</name>
    <dbReference type="NCBI Taxonomy" id="7038"/>
    <lineage>
        <taxon>Eukaryota</taxon>
        <taxon>Metazoa</taxon>
        <taxon>Ecdysozoa</taxon>
        <taxon>Arthropoda</taxon>
        <taxon>Hexapoda</taxon>
        <taxon>Insecta</taxon>
        <taxon>Pterygota</taxon>
        <taxon>Neoptera</taxon>
        <taxon>Paraneoptera</taxon>
        <taxon>Hemiptera</taxon>
        <taxon>Sternorrhyncha</taxon>
        <taxon>Aleyrodoidea</taxon>
        <taxon>Aleyrodidae</taxon>
        <taxon>Aleyrodinae</taxon>
        <taxon>Bemisia</taxon>
    </lineage>
</organism>
<dbReference type="Pfam" id="PF04117">
    <property type="entry name" value="Mpv17_PMP22"/>
    <property type="match status" value="1"/>
</dbReference>
<dbReference type="PANTHER" id="PTHR11266:SF80">
    <property type="entry name" value="PEROXISOMAL MEMBRANE PROTEIN 2"/>
    <property type="match status" value="1"/>
</dbReference>
<gene>
    <name evidence="7" type="ORF">BEMITA_LOCUS1569</name>
</gene>
<comment type="similarity">
    <text evidence="2 6">Belongs to the peroxisomal membrane protein PXMP2/4 family.</text>
</comment>
<dbReference type="PANTHER" id="PTHR11266">
    <property type="entry name" value="PEROXISOMAL MEMBRANE PROTEIN 2, PXMP2 MPV17"/>
    <property type="match status" value="1"/>
</dbReference>
<feature type="transmembrane region" description="Helical" evidence="6">
    <location>
        <begin position="68"/>
        <end position="90"/>
    </location>
</feature>
<evidence type="ECO:0000256" key="4">
    <source>
        <dbReference type="ARBA" id="ARBA00022989"/>
    </source>
</evidence>
<dbReference type="InterPro" id="IPR007248">
    <property type="entry name" value="Mpv17_PMP22"/>
</dbReference>
<evidence type="ECO:0008006" key="9">
    <source>
        <dbReference type="Google" id="ProtNLM"/>
    </source>
</evidence>
<keyword evidence="8" id="KW-1185">Reference proteome</keyword>
<keyword evidence="5 6" id="KW-0472">Membrane</keyword>
<keyword evidence="3 6" id="KW-0812">Transmembrane</keyword>
<sequence>MVVKLIMVVSKPMHCIQDVCQKLLISYFENLHTHPYRTKAFTSLIIALLGNYLSQRITRGKQIDHNSLIAYGFFGLTFGWSGPHLLFSWLESAIPRKQNFSLLKRFAFERLVYTPFFQFLVLFTLSIYEGKSYQVSLKNAQTLYRKVLQANLKYLSLLQFMNLAYVPPMLRVLFSNMIGFVWILFLSHQRKRSQEKTPRIRN</sequence>
<name>A0A9P0G2V0_BEMTA</name>
<evidence type="ECO:0000256" key="5">
    <source>
        <dbReference type="ARBA" id="ARBA00023136"/>
    </source>
</evidence>
<feature type="transmembrane region" description="Helical" evidence="6">
    <location>
        <begin position="165"/>
        <end position="186"/>
    </location>
</feature>
<keyword evidence="4 6" id="KW-1133">Transmembrane helix</keyword>
<evidence type="ECO:0000256" key="3">
    <source>
        <dbReference type="ARBA" id="ARBA00022692"/>
    </source>
</evidence>
<dbReference type="GO" id="GO:0005778">
    <property type="term" value="C:peroxisomal membrane"/>
    <property type="evidence" value="ECO:0007669"/>
    <property type="project" value="TreeGrafter"/>
</dbReference>
<dbReference type="EMBL" id="OU963862">
    <property type="protein sequence ID" value="CAH0754346.1"/>
    <property type="molecule type" value="Genomic_DNA"/>
</dbReference>
<protein>
    <recommendedName>
        <fullName evidence="9">Peroxisomal membrane protein 2</fullName>
    </recommendedName>
</protein>
<accession>A0A9P0G2V0</accession>
<dbReference type="AlphaFoldDB" id="A0A9P0G2V0"/>
<dbReference type="KEGG" id="btab:109039105"/>
<evidence type="ECO:0000313" key="8">
    <source>
        <dbReference type="Proteomes" id="UP001152759"/>
    </source>
</evidence>